<protein>
    <recommendedName>
        <fullName evidence="4">Glycosyltransferase RgtA/B/C/D-like domain-containing protein</fullName>
    </recommendedName>
</protein>
<accession>A0A418PRQ2</accession>
<feature type="transmembrane region" description="Helical" evidence="1">
    <location>
        <begin position="255"/>
        <end position="279"/>
    </location>
</feature>
<feature type="transmembrane region" description="Helical" evidence="1">
    <location>
        <begin position="291"/>
        <end position="311"/>
    </location>
</feature>
<feature type="transmembrane region" description="Helical" evidence="1">
    <location>
        <begin position="199"/>
        <end position="220"/>
    </location>
</feature>
<proteinExistence type="predicted"/>
<feature type="transmembrane region" description="Helical" evidence="1">
    <location>
        <begin position="390"/>
        <end position="408"/>
    </location>
</feature>
<feature type="transmembrane region" description="Helical" evidence="1">
    <location>
        <begin position="161"/>
        <end position="187"/>
    </location>
</feature>
<dbReference type="RefSeq" id="WP_119477353.1">
    <property type="nucleotide sequence ID" value="NZ_QXML01000004.1"/>
</dbReference>
<feature type="transmembrane region" description="Helical" evidence="1">
    <location>
        <begin position="351"/>
        <end position="369"/>
    </location>
</feature>
<sequence length="528" mass="61537">MSTSDISYSSTRYLAFWTGVVFLVGYWLIGYDGITFSDDVYYLLAGKSFWEGTMEVNAYHFSTRWGAYVPSGLFGSLLGFEPHRISLVSLLSYAGTLWLLIKILPDKVNPWLLVIWSCTQVYFLHFLTKVYPDSLLVFWTILIPFSATFRSKRPVLSALGVISGLFFGFITKETIVFMALLPVLLFAWDWKKAKSNLPFYAWLVGFGLVVGSLYLGYFWFQFGSPFYRFESIQDGHYISEFTYADKSTWVMIRRLSILPILTFVERSYWLWFVFAIPGLYKLWKNPQSPGLEFGLAFLSLLICFWFMSTSFRFYNPIYLNPRHLIILVPILGFLIALGWEEWQENLKLKRIITGLILLGVVISLIQQDWKMAGFQFMGIGILYTLKDKKLTWAFGIYLLIPAVFSISYQRNLKEYPSMLQTLRMEASNSENQSPILTNNFLDFSKKVLLPDSPDSQILLVPIEKLDSIKSHPPQEIRVLLYDYYRHAYPKEQVDVTALEKWLEMEYAPVSETRKDLVWIRTFRRNDPQ</sequence>
<evidence type="ECO:0000256" key="1">
    <source>
        <dbReference type="SAM" id="Phobius"/>
    </source>
</evidence>
<name>A0A418PRQ2_9BACT</name>
<reference evidence="2 3" key="1">
    <citation type="submission" date="2018-09" db="EMBL/GenBank/DDBJ databases">
        <authorList>
            <person name="Wang X."/>
            <person name="Du Z."/>
        </authorList>
    </citation>
    <scope>NUCLEOTIDE SEQUENCE [LARGE SCALE GENOMIC DNA]</scope>
    <source>
        <strain evidence="2 3">N3</strain>
    </source>
</reference>
<comment type="caution">
    <text evidence="2">The sequence shown here is derived from an EMBL/GenBank/DDBJ whole genome shotgun (WGS) entry which is preliminary data.</text>
</comment>
<gene>
    <name evidence="2" type="ORF">D0X99_08965</name>
</gene>
<keyword evidence="3" id="KW-1185">Reference proteome</keyword>
<dbReference type="OrthoDB" id="828203at2"/>
<feature type="transmembrane region" description="Helical" evidence="1">
    <location>
        <begin position="83"/>
        <end position="101"/>
    </location>
</feature>
<keyword evidence="1" id="KW-0812">Transmembrane</keyword>
<dbReference type="AlphaFoldDB" id="A0A418PRQ2"/>
<keyword evidence="1" id="KW-0472">Membrane</keyword>
<evidence type="ECO:0000313" key="3">
    <source>
        <dbReference type="Proteomes" id="UP000283522"/>
    </source>
</evidence>
<evidence type="ECO:0008006" key="4">
    <source>
        <dbReference type="Google" id="ProtNLM"/>
    </source>
</evidence>
<evidence type="ECO:0000313" key="2">
    <source>
        <dbReference type="EMBL" id="RIW15551.1"/>
    </source>
</evidence>
<dbReference type="Proteomes" id="UP000283522">
    <property type="component" value="Unassembled WGS sequence"/>
</dbReference>
<keyword evidence="1" id="KW-1133">Transmembrane helix</keyword>
<organism evidence="2 3">
    <name type="scientific">Algoriphagus lacus</name>
    <dbReference type="NCBI Taxonomy" id="2056311"/>
    <lineage>
        <taxon>Bacteria</taxon>
        <taxon>Pseudomonadati</taxon>
        <taxon>Bacteroidota</taxon>
        <taxon>Cytophagia</taxon>
        <taxon>Cytophagales</taxon>
        <taxon>Cyclobacteriaceae</taxon>
        <taxon>Algoriphagus</taxon>
    </lineage>
</organism>
<feature type="transmembrane region" description="Helical" evidence="1">
    <location>
        <begin position="323"/>
        <end position="339"/>
    </location>
</feature>
<dbReference type="EMBL" id="QXML01000004">
    <property type="protein sequence ID" value="RIW15551.1"/>
    <property type="molecule type" value="Genomic_DNA"/>
</dbReference>
<feature type="transmembrane region" description="Helical" evidence="1">
    <location>
        <begin position="12"/>
        <end position="29"/>
    </location>
</feature>
<feature type="transmembrane region" description="Helical" evidence="1">
    <location>
        <begin position="130"/>
        <end position="149"/>
    </location>
</feature>